<dbReference type="PANTHER" id="PTHR18896:SF60">
    <property type="entry name" value="PHOSPHOLIPASE D"/>
    <property type="match status" value="1"/>
</dbReference>
<evidence type="ECO:0000256" key="2">
    <source>
        <dbReference type="ARBA" id="ARBA00004613"/>
    </source>
</evidence>
<evidence type="ECO:0000259" key="9">
    <source>
        <dbReference type="PROSITE" id="PS50035"/>
    </source>
</evidence>
<evidence type="ECO:0000256" key="8">
    <source>
        <dbReference type="ARBA" id="ARBA00029594"/>
    </source>
</evidence>
<comment type="subcellular location">
    <subcellularLocation>
        <location evidence="2">Secreted</location>
    </subcellularLocation>
</comment>
<dbReference type="GO" id="GO:0009395">
    <property type="term" value="P:phospholipid catabolic process"/>
    <property type="evidence" value="ECO:0007669"/>
    <property type="project" value="TreeGrafter"/>
</dbReference>
<evidence type="ECO:0000256" key="7">
    <source>
        <dbReference type="ARBA" id="ARBA00023098"/>
    </source>
</evidence>
<feature type="domain" description="PLD phosphodiesterase" evidence="9">
    <location>
        <begin position="356"/>
        <end position="383"/>
    </location>
</feature>
<dbReference type="Pfam" id="PF00614">
    <property type="entry name" value="PLDc"/>
    <property type="match status" value="1"/>
</dbReference>
<evidence type="ECO:0000256" key="1">
    <source>
        <dbReference type="ARBA" id="ARBA00003145"/>
    </source>
</evidence>
<dbReference type="PROSITE" id="PS50035">
    <property type="entry name" value="PLD"/>
    <property type="match status" value="2"/>
</dbReference>
<dbReference type="GO" id="GO:0005576">
    <property type="term" value="C:extracellular region"/>
    <property type="evidence" value="ECO:0007669"/>
    <property type="project" value="UniProtKB-SubCell"/>
</dbReference>
<evidence type="ECO:0000256" key="3">
    <source>
        <dbReference type="ARBA" id="ARBA00018392"/>
    </source>
</evidence>
<dbReference type="OrthoDB" id="8828485at2"/>
<accession>A0A1I0QAH6</accession>
<sequence>MPDHQADPDRSSLFNPGRNCWRVNTALKFELVIDGAAYFRALREALITAERQVLLIGWDFDLEIEMLPGESNEDGNAPDGYPNKVADFIAAVVERAPDLNIYLLRWSGSAVVAPGRLVPAVRLNMAGPDRIKLALDGRHPVGACHHQKIVVVDDRLAFCGGIDVTDARWDTPDHTPDDPRRVLRDGSPAAPWHDVTTAVAGPAARDLAELARIRWLRATGEALEAPDLPDRDIWPASLDVSCRDVPVAISRTEPPDEDRPLINEIEEMVLDGIASARSSIYIESQYFASDVVTDALFRRLREPTGPDIIVINPVQAENIVEDNAMHVTRTRMVNELQEADHDNRFCILSPVNAAAQPIYVHAKVCVIDDRVLRVGSSNIDRRSMGFDTECDLSIEARNDNTREIIAGLRNRLLAEHLGCSPDTLKENIAKSGSLLAAANEMNALDGRGLRPLDLKEDTGAGAILADTRLLDPRYERGTPKRRVVTSRHIAVGVAVAAVIGTAYRYLLG</sequence>
<organism evidence="10 11">
    <name type="scientific">Aliiroseovarius sediminilitoris</name>
    <dbReference type="NCBI Taxonomy" id="1173584"/>
    <lineage>
        <taxon>Bacteria</taxon>
        <taxon>Pseudomonadati</taxon>
        <taxon>Pseudomonadota</taxon>
        <taxon>Alphaproteobacteria</taxon>
        <taxon>Rhodobacterales</taxon>
        <taxon>Paracoccaceae</taxon>
        <taxon>Aliiroseovarius</taxon>
    </lineage>
</organism>
<dbReference type="GO" id="GO:0005886">
    <property type="term" value="C:plasma membrane"/>
    <property type="evidence" value="ECO:0007669"/>
    <property type="project" value="TreeGrafter"/>
</dbReference>
<name>A0A1I0QAH6_9RHOB</name>
<evidence type="ECO:0000313" key="10">
    <source>
        <dbReference type="EMBL" id="SEW23899.1"/>
    </source>
</evidence>
<dbReference type="InterPro" id="IPR015679">
    <property type="entry name" value="PLipase_D_fam"/>
</dbReference>
<reference evidence="10 11" key="1">
    <citation type="submission" date="2016-10" db="EMBL/GenBank/DDBJ databases">
        <authorList>
            <person name="de Groot N.N."/>
        </authorList>
    </citation>
    <scope>NUCLEOTIDE SEQUENCE [LARGE SCALE GENOMIC DNA]</scope>
    <source>
        <strain evidence="10 11">DSM 29439</strain>
    </source>
</reference>
<dbReference type="GO" id="GO:0004630">
    <property type="term" value="F:phospholipase D activity"/>
    <property type="evidence" value="ECO:0007669"/>
    <property type="project" value="TreeGrafter"/>
</dbReference>
<evidence type="ECO:0000256" key="6">
    <source>
        <dbReference type="ARBA" id="ARBA00022801"/>
    </source>
</evidence>
<dbReference type="InterPro" id="IPR025202">
    <property type="entry name" value="PLD-like_dom"/>
</dbReference>
<dbReference type="AlphaFoldDB" id="A0A1I0QAH6"/>
<dbReference type="Gene3D" id="3.30.870.10">
    <property type="entry name" value="Endonuclease Chain A"/>
    <property type="match status" value="2"/>
</dbReference>
<dbReference type="CDD" id="cd09140">
    <property type="entry name" value="PLDc_vPLD1_2_like_bac_1"/>
    <property type="match status" value="1"/>
</dbReference>
<dbReference type="Proteomes" id="UP000199650">
    <property type="component" value="Unassembled WGS sequence"/>
</dbReference>
<dbReference type="STRING" id="1173584.SAMN05444851_2372"/>
<dbReference type="Pfam" id="PF13091">
    <property type="entry name" value="PLDc_2"/>
    <property type="match status" value="1"/>
</dbReference>
<dbReference type="PANTHER" id="PTHR18896">
    <property type="entry name" value="PHOSPHOLIPASE D"/>
    <property type="match status" value="1"/>
</dbReference>
<dbReference type="CDD" id="cd09143">
    <property type="entry name" value="PLDc_vPLD1_2_like_bac_2"/>
    <property type="match status" value="1"/>
</dbReference>
<dbReference type="SUPFAM" id="SSF56024">
    <property type="entry name" value="Phospholipase D/nuclease"/>
    <property type="match status" value="2"/>
</dbReference>
<keyword evidence="4" id="KW-0964">Secreted</keyword>
<feature type="domain" description="PLD phosphodiesterase" evidence="9">
    <location>
        <begin position="141"/>
        <end position="168"/>
    </location>
</feature>
<dbReference type="SMART" id="SM00155">
    <property type="entry name" value="PLDc"/>
    <property type="match status" value="2"/>
</dbReference>
<gene>
    <name evidence="10" type="ORF">SAMN05444851_2372</name>
</gene>
<comment type="function">
    <text evidence="1">Could be a virulence factor.</text>
</comment>
<dbReference type="InterPro" id="IPR001736">
    <property type="entry name" value="PLipase_D/transphosphatidylase"/>
</dbReference>
<protein>
    <recommendedName>
        <fullName evidence="3">Phospholipase D</fullName>
    </recommendedName>
    <alternativeName>
        <fullName evidence="8">Choline phosphatase</fullName>
    </alternativeName>
</protein>
<evidence type="ECO:0000256" key="5">
    <source>
        <dbReference type="ARBA" id="ARBA00022737"/>
    </source>
</evidence>
<dbReference type="EMBL" id="FOJB01000001">
    <property type="protein sequence ID" value="SEW23899.1"/>
    <property type="molecule type" value="Genomic_DNA"/>
</dbReference>
<evidence type="ECO:0000313" key="11">
    <source>
        <dbReference type="Proteomes" id="UP000199650"/>
    </source>
</evidence>
<keyword evidence="5" id="KW-0677">Repeat</keyword>
<keyword evidence="6" id="KW-0378">Hydrolase</keyword>
<dbReference type="RefSeq" id="WP_091430820.1">
    <property type="nucleotide sequence ID" value="NZ_FOJB01000001.1"/>
</dbReference>
<keyword evidence="7" id="KW-0443">Lipid metabolism</keyword>
<evidence type="ECO:0000256" key="4">
    <source>
        <dbReference type="ARBA" id="ARBA00022525"/>
    </source>
</evidence>
<keyword evidence="11" id="KW-1185">Reference proteome</keyword>
<proteinExistence type="predicted"/>